<feature type="compositionally biased region" description="Low complexity" evidence="1">
    <location>
        <begin position="399"/>
        <end position="412"/>
    </location>
</feature>
<proteinExistence type="predicted"/>
<feature type="compositionally biased region" description="Basic and acidic residues" evidence="1">
    <location>
        <begin position="419"/>
        <end position="476"/>
    </location>
</feature>
<dbReference type="EMBL" id="LDAU01000069">
    <property type="protein sequence ID" value="KRX08204.1"/>
    <property type="molecule type" value="Genomic_DNA"/>
</dbReference>
<feature type="compositionally biased region" description="Basic and acidic residues" evidence="1">
    <location>
        <begin position="310"/>
        <end position="319"/>
    </location>
</feature>
<gene>
    <name evidence="2" type="ORF">PPERSA_11681</name>
</gene>
<reference evidence="2 3" key="1">
    <citation type="journal article" date="2015" name="Sci. Rep.">
        <title>Genome of the facultative scuticociliatosis pathogen Pseudocohnilembus persalinus provides insight into its virulence through horizontal gene transfer.</title>
        <authorList>
            <person name="Xiong J."/>
            <person name="Wang G."/>
            <person name="Cheng J."/>
            <person name="Tian M."/>
            <person name="Pan X."/>
            <person name="Warren A."/>
            <person name="Jiang C."/>
            <person name="Yuan D."/>
            <person name="Miao W."/>
        </authorList>
    </citation>
    <scope>NUCLEOTIDE SEQUENCE [LARGE SCALE GENOMIC DNA]</scope>
    <source>
        <strain evidence="2">36N120E</strain>
    </source>
</reference>
<dbReference type="AlphaFoldDB" id="A0A0V0R131"/>
<dbReference type="InParanoid" id="A0A0V0R131"/>
<keyword evidence="3" id="KW-1185">Reference proteome</keyword>
<feature type="compositionally biased region" description="Polar residues" evidence="1">
    <location>
        <begin position="482"/>
        <end position="498"/>
    </location>
</feature>
<feature type="compositionally biased region" description="Low complexity" evidence="1">
    <location>
        <begin position="324"/>
        <end position="344"/>
    </location>
</feature>
<feature type="compositionally biased region" description="Basic and acidic residues" evidence="1">
    <location>
        <begin position="499"/>
        <end position="525"/>
    </location>
</feature>
<protein>
    <submittedName>
        <fullName evidence="2">Uncharacterized protein</fullName>
    </submittedName>
</protein>
<comment type="caution">
    <text evidence="2">The sequence shown here is derived from an EMBL/GenBank/DDBJ whole genome shotgun (WGS) entry which is preliminary data.</text>
</comment>
<evidence type="ECO:0000256" key="1">
    <source>
        <dbReference type="SAM" id="MobiDB-lite"/>
    </source>
</evidence>
<organism evidence="2 3">
    <name type="scientific">Pseudocohnilembus persalinus</name>
    <name type="common">Ciliate</name>
    <dbReference type="NCBI Taxonomy" id="266149"/>
    <lineage>
        <taxon>Eukaryota</taxon>
        <taxon>Sar</taxon>
        <taxon>Alveolata</taxon>
        <taxon>Ciliophora</taxon>
        <taxon>Intramacronucleata</taxon>
        <taxon>Oligohymenophorea</taxon>
        <taxon>Scuticociliatia</taxon>
        <taxon>Philasterida</taxon>
        <taxon>Pseudocohnilembidae</taxon>
        <taxon>Pseudocohnilembus</taxon>
    </lineage>
</organism>
<evidence type="ECO:0000313" key="2">
    <source>
        <dbReference type="EMBL" id="KRX08204.1"/>
    </source>
</evidence>
<accession>A0A0V0R131</accession>
<name>A0A0V0R131_PSEPJ</name>
<sequence>MEENIQNLVNYFDKTFSLENLEKNAYYVHKLNESLNLRLQDVLDDRNVKAISKSQDEIVAALKKCSKINLKQDQSNILTLNVPLKQILTLNVSLEGTSIDQFRKFVEQFLPKNAEVNITEEQDQLNLRFKNDQDVIYFNDLVENDENFIFQNKKIDIQIQQEKISDVYSHLKNSVMKKSQKYQHNNPNYVNPNMVNGQNAKGQQNPDINLQMWQQSMIEAQIQQMILYQDAQLFNTTHLTHLSQPQDYSDLYIRRARNDRGTKKTQNFMPHDFMDPLNPYYVYQGNNNGQRNRRRGGGPQERGRQINRKGGPERSERSKSRPKNQNVNSRNNINNNNNVQQNRNNSKRIRSRNNNNAHQKSDKQTKPAKVNANSNKKAPPAKPANKPLNILDDDENTVQKSSNNNKRSNSKNNRSKSQKGQDKAVYLKKEDVQKTSEQQEKSKEVFIKKEEAEKLNLTNKKEDQNQKQKEGDKQKQENQGGRNKSVSFSKQPKAQNYKQENKSTSKQRKESKEVQYVPKMDRPRADSQSFEPLLEKKGDHVSTVYYSRKQPRSRSHSKQNELKVPSPLEPYVETREKIDRQYNQFEIITSFERWKLQKNKHAQIATLMEKYKTIPIPVISNYPQAKLEVEQPFRQNSNSVTPLLKAVQNPSYRKGSAQYFNVTQSPAINNRAKTSTRKYSSKN</sequence>
<evidence type="ECO:0000313" key="3">
    <source>
        <dbReference type="Proteomes" id="UP000054937"/>
    </source>
</evidence>
<feature type="compositionally biased region" description="Low complexity" evidence="1">
    <location>
        <begin position="367"/>
        <end position="389"/>
    </location>
</feature>
<feature type="region of interest" description="Disordered" evidence="1">
    <location>
        <begin position="279"/>
        <end position="536"/>
    </location>
</feature>
<dbReference type="Proteomes" id="UP000054937">
    <property type="component" value="Unassembled WGS sequence"/>
</dbReference>